<evidence type="ECO:0000313" key="2">
    <source>
        <dbReference type="Proteomes" id="UP001059773"/>
    </source>
</evidence>
<dbReference type="Proteomes" id="UP001059773">
    <property type="component" value="Chromosome"/>
</dbReference>
<dbReference type="RefSeq" id="WP_256709526.1">
    <property type="nucleotide sequence ID" value="NZ_CP101914.1"/>
</dbReference>
<organism evidence="1 2">
    <name type="scientific">Oceanobacillus jeddahense</name>
    <dbReference type="NCBI Taxonomy" id="1462527"/>
    <lineage>
        <taxon>Bacteria</taxon>
        <taxon>Bacillati</taxon>
        <taxon>Bacillota</taxon>
        <taxon>Bacilli</taxon>
        <taxon>Bacillales</taxon>
        <taxon>Bacillaceae</taxon>
        <taxon>Oceanobacillus</taxon>
    </lineage>
</organism>
<protein>
    <submittedName>
        <fullName evidence="1">Uncharacterized protein</fullName>
    </submittedName>
</protein>
<reference evidence="1" key="1">
    <citation type="submission" date="2022-07" db="EMBL/GenBank/DDBJ databases">
        <title>FELIX.</title>
        <authorList>
            <person name="Wan K.H."/>
            <person name="Park S."/>
            <person name="Lawrence Q."/>
            <person name="Eichenberger J.P."/>
            <person name="Booth B.W."/>
            <person name="Piaggio A.J."/>
            <person name="Chandler J.C."/>
            <person name="Franklin A.B."/>
            <person name="Celniker S.E."/>
        </authorList>
    </citation>
    <scope>NUCLEOTIDE SEQUENCE</scope>
    <source>
        <strain evidence="1">QA-1986 374</strain>
    </source>
</reference>
<evidence type="ECO:0000313" key="1">
    <source>
        <dbReference type="EMBL" id="UUI04622.1"/>
    </source>
</evidence>
<accession>A0ABY5JW61</accession>
<name>A0ABY5JW61_9BACI</name>
<proteinExistence type="predicted"/>
<dbReference type="EMBL" id="CP101914">
    <property type="protein sequence ID" value="UUI04622.1"/>
    <property type="molecule type" value="Genomic_DNA"/>
</dbReference>
<keyword evidence="2" id="KW-1185">Reference proteome</keyword>
<sequence>MEQFDYDFHLKAINELIRIAKKDGVIRIYPLTGFKNEPYPYLDELIKTLSSNNFEMELKSTNFRFVPSATHFLNIRK</sequence>
<gene>
    <name evidence="1" type="ORF">NP439_08205</name>
</gene>